<evidence type="ECO:0008006" key="3">
    <source>
        <dbReference type="Google" id="ProtNLM"/>
    </source>
</evidence>
<organism evidence="1 2">
    <name type="scientific">Fusobacterium pseudoperiodonticum</name>
    <dbReference type="NCBI Taxonomy" id="2663009"/>
    <lineage>
        <taxon>Bacteria</taxon>
        <taxon>Fusobacteriati</taxon>
        <taxon>Fusobacteriota</taxon>
        <taxon>Fusobacteriia</taxon>
        <taxon>Fusobacteriales</taxon>
        <taxon>Fusobacteriaceae</taxon>
        <taxon>Fusobacterium</taxon>
    </lineage>
</organism>
<dbReference type="EMBL" id="CP024700">
    <property type="protein sequence ID" value="ATV62373.1"/>
    <property type="molecule type" value="Genomic_DNA"/>
</dbReference>
<accession>A0AAD0AMN7</accession>
<evidence type="ECO:0000313" key="1">
    <source>
        <dbReference type="EMBL" id="ATV62373.1"/>
    </source>
</evidence>
<sequence length="206" mass="24355">MEVIKMKNRIFYFVLFSIFLISCTDLKFIGKPAYVLPEYNTVIYGPIENGKVNRMGVSKNNIEKMNNNILNKYGITFQSSNRIYAMGNSTKYYYIKFYNDFKFTLKGKEYIIQKEKIKIKEDKSVIKYEYPIPVDITKSDENEYILDIGEIEILDRNGKIIKNKEKIPPFLFKKTLYVSLISKNIYYNGWAEDYPGNLNELKKLKK</sequence>
<proteinExistence type="predicted"/>
<keyword evidence="2" id="KW-1185">Reference proteome</keyword>
<dbReference type="Proteomes" id="UP000228552">
    <property type="component" value="Chromosome"/>
</dbReference>
<evidence type="ECO:0000313" key="2">
    <source>
        <dbReference type="Proteomes" id="UP000228552"/>
    </source>
</evidence>
<reference evidence="1 2" key="1">
    <citation type="submission" date="2017-11" db="EMBL/GenBank/DDBJ databases">
        <title>Genome sequencing of Fusobacterium periodonticum KCOM 1263.</title>
        <authorList>
            <person name="Kook J.-K."/>
            <person name="Park S.-N."/>
            <person name="Lim Y.K."/>
        </authorList>
    </citation>
    <scope>NUCLEOTIDE SEQUENCE [LARGE SCALE GENOMIC DNA]</scope>
    <source>
        <strain evidence="1 2">KCOM 1263</strain>
    </source>
</reference>
<name>A0AAD0AMN7_9FUSO</name>
<dbReference type="PROSITE" id="PS51257">
    <property type="entry name" value="PROKAR_LIPOPROTEIN"/>
    <property type="match status" value="1"/>
</dbReference>
<protein>
    <recommendedName>
        <fullName evidence="3">Lipoprotein</fullName>
    </recommendedName>
</protein>
<gene>
    <name evidence="1" type="ORF">CTM74_11340</name>
</gene>
<dbReference type="AlphaFoldDB" id="A0AAD0AMN7"/>